<keyword evidence="8" id="KW-0325">Glycoprotein</keyword>
<dbReference type="GO" id="GO:0009277">
    <property type="term" value="C:fungal-type cell wall"/>
    <property type="evidence" value="ECO:0007669"/>
    <property type="project" value="TreeGrafter"/>
</dbReference>
<keyword evidence="11" id="KW-0624">Polysaccharide degradation</keyword>
<evidence type="ECO:0000256" key="10">
    <source>
        <dbReference type="ARBA" id="ARBA00023316"/>
    </source>
</evidence>
<dbReference type="Gene3D" id="3.20.20.80">
    <property type="entry name" value="Glycosidases"/>
    <property type="match status" value="1"/>
</dbReference>
<dbReference type="GO" id="GO:0005886">
    <property type="term" value="C:plasma membrane"/>
    <property type="evidence" value="ECO:0007669"/>
    <property type="project" value="UniProtKB-SubCell"/>
</dbReference>
<dbReference type="InterPro" id="IPR050732">
    <property type="entry name" value="Beta-glucan_modifiers"/>
</dbReference>
<evidence type="ECO:0000256" key="9">
    <source>
        <dbReference type="ARBA" id="ARBA00023277"/>
    </source>
</evidence>
<evidence type="ECO:0000256" key="6">
    <source>
        <dbReference type="ARBA" id="ARBA00022801"/>
    </source>
</evidence>
<evidence type="ECO:0000256" key="1">
    <source>
        <dbReference type="ARBA" id="ARBA00000382"/>
    </source>
</evidence>
<comment type="function">
    <text evidence="12">Glucanases play a role in cell expansion during growth, in cell-cell fusion during mating, and in spore release during sporulation. This enzyme may be involved in beta-glucan degradation. Active on laminarin and lichenan.</text>
</comment>
<comment type="similarity">
    <text evidence="3">Belongs to the glycosyl hydrolase 17 family.</text>
</comment>
<dbReference type="GO" id="GO:0071555">
    <property type="term" value="P:cell wall organization"/>
    <property type="evidence" value="ECO:0007669"/>
    <property type="project" value="UniProtKB-KW"/>
</dbReference>
<comment type="catalytic activity">
    <reaction evidence="1">
        <text>Hydrolysis of (1-&gt;3)-beta-D-glucosidic linkages in (1-&gt;3)-beta-D-glucans.</text>
        <dbReference type="EC" id="3.2.1.39"/>
    </reaction>
</comment>
<dbReference type="EMBL" id="KZ302124">
    <property type="protein sequence ID" value="PFH47255.1"/>
    <property type="molecule type" value="Genomic_DNA"/>
</dbReference>
<dbReference type="GO" id="GO:0009986">
    <property type="term" value="C:cell surface"/>
    <property type="evidence" value="ECO:0007669"/>
    <property type="project" value="TreeGrafter"/>
</dbReference>
<dbReference type="GO" id="GO:0000272">
    <property type="term" value="P:polysaccharide catabolic process"/>
    <property type="evidence" value="ECO:0007669"/>
    <property type="project" value="UniProtKB-KW"/>
</dbReference>
<evidence type="ECO:0000313" key="17">
    <source>
        <dbReference type="Proteomes" id="UP000242287"/>
    </source>
</evidence>
<proteinExistence type="inferred from homology"/>
<protein>
    <recommendedName>
        <fullName evidence="4">glucan endo-1,3-beta-D-glucosidase</fullName>
        <ecNumber evidence="4">3.2.1.39</ecNumber>
    </recommendedName>
    <alternativeName>
        <fullName evidence="14">Endo-1,3-beta-glucanase btgC</fullName>
    </alternativeName>
    <alternativeName>
        <fullName evidence="13">Laminarinase btgC</fullName>
    </alternativeName>
</protein>
<dbReference type="GO" id="GO:0042973">
    <property type="term" value="F:glucan endo-1,3-beta-D-glucosidase activity"/>
    <property type="evidence" value="ECO:0007669"/>
    <property type="project" value="UniProtKB-EC"/>
</dbReference>
<dbReference type="PANTHER" id="PTHR16631">
    <property type="entry name" value="GLUCAN 1,3-BETA-GLUCOSIDASE"/>
    <property type="match status" value="1"/>
</dbReference>
<evidence type="ECO:0000256" key="13">
    <source>
        <dbReference type="ARBA" id="ARBA00042373"/>
    </source>
</evidence>
<evidence type="ECO:0000256" key="12">
    <source>
        <dbReference type="ARBA" id="ARBA00037649"/>
    </source>
</evidence>
<evidence type="ECO:0000256" key="2">
    <source>
        <dbReference type="ARBA" id="ARBA00004401"/>
    </source>
</evidence>
<evidence type="ECO:0000256" key="11">
    <source>
        <dbReference type="ARBA" id="ARBA00023326"/>
    </source>
</evidence>
<dbReference type="SUPFAM" id="SSF51445">
    <property type="entry name" value="(Trans)glycosidases"/>
    <property type="match status" value="1"/>
</dbReference>
<evidence type="ECO:0000256" key="7">
    <source>
        <dbReference type="ARBA" id="ARBA00023136"/>
    </source>
</evidence>
<evidence type="ECO:0000256" key="15">
    <source>
        <dbReference type="SAM" id="SignalP"/>
    </source>
</evidence>
<dbReference type="OrthoDB" id="941679at2759"/>
<evidence type="ECO:0000313" key="16">
    <source>
        <dbReference type="EMBL" id="PFH47255.1"/>
    </source>
</evidence>
<reference evidence="16 17" key="1">
    <citation type="submission" date="2014-02" db="EMBL/GenBank/DDBJ databases">
        <title>Transposable element dynamics among asymbiotic and ectomycorrhizal Amanita fungi.</title>
        <authorList>
            <consortium name="DOE Joint Genome Institute"/>
            <person name="Hess J."/>
            <person name="Skrede I."/>
            <person name="Wolfe B."/>
            <person name="LaButti K."/>
            <person name="Ohm R.A."/>
            <person name="Grigoriev I.V."/>
            <person name="Pringle A."/>
        </authorList>
    </citation>
    <scope>NUCLEOTIDE SEQUENCE [LARGE SCALE GENOMIC DNA]</scope>
    <source>
        <strain evidence="16 17">SKay4041</strain>
    </source>
</reference>
<evidence type="ECO:0000256" key="8">
    <source>
        <dbReference type="ARBA" id="ARBA00023180"/>
    </source>
</evidence>
<sequence>MFTKLFSVIAASSILFTSALAKTNFAGLNAANSVGNAGTYTCRTPQQWNTFANDAKKNGFGAIRILGFDCNALDLASAAAKSAGLKVMAGIYIDGTVASGSAQVDKDAGAFIDAYKKYGADRYLGLAVGNEVADSPANIMAKVNDVRNRMKSAGVKTPVSTVHVWVTIRDHPELCSADFVGANAHAFYDGGRTSAQAGEFLSTTVIPSLKKACPGKKIYITETGWPSAGPKNGVANASPGDEQTALGKLNCAARDSAGVSVFAFEYDDQKWKGNGNEQSFGIIGKFDLGKVLGQC</sequence>
<evidence type="ECO:0000256" key="14">
    <source>
        <dbReference type="ARBA" id="ARBA00043078"/>
    </source>
</evidence>
<keyword evidence="10" id="KW-0961">Cell wall biogenesis/degradation</keyword>
<organism evidence="16 17">
    <name type="scientific">Amanita thiersii Skay4041</name>
    <dbReference type="NCBI Taxonomy" id="703135"/>
    <lineage>
        <taxon>Eukaryota</taxon>
        <taxon>Fungi</taxon>
        <taxon>Dikarya</taxon>
        <taxon>Basidiomycota</taxon>
        <taxon>Agaricomycotina</taxon>
        <taxon>Agaricomycetes</taxon>
        <taxon>Agaricomycetidae</taxon>
        <taxon>Agaricales</taxon>
        <taxon>Pluteineae</taxon>
        <taxon>Amanitaceae</taxon>
        <taxon>Amanita</taxon>
    </lineage>
</organism>
<accession>A0A2A9N8U2</accession>
<dbReference type="Proteomes" id="UP000242287">
    <property type="component" value="Unassembled WGS sequence"/>
</dbReference>
<gene>
    <name evidence="16" type="ORF">AMATHDRAFT_77286</name>
</gene>
<keyword evidence="9" id="KW-0119">Carbohydrate metabolism</keyword>
<dbReference type="GO" id="GO:0005576">
    <property type="term" value="C:extracellular region"/>
    <property type="evidence" value="ECO:0007669"/>
    <property type="project" value="TreeGrafter"/>
</dbReference>
<evidence type="ECO:0000256" key="5">
    <source>
        <dbReference type="ARBA" id="ARBA00022475"/>
    </source>
</evidence>
<dbReference type="PANTHER" id="PTHR16631:SF17">
    <property type="entry name" value="GLUCAN ENDO-1,3-BETA-GLUCOSIDASE BTGC"/>
    <property type="match status" value="1"/>
</dbReference>
<keyword evidence="6 16" id="KW-0378">Hydrolase</keyword>
<evidence type="ECO:0000256" key="3">
    <source>
        <dbReference type="ARBA" id="ARBA00008773"/>
    </source>
</evidence>
<keyword evidence="15" id="KW-0732">Signal</keyword>
<feature type="signal peptide" evidence="15">
    <location>
        <begin position="1"/>
        <end position="21"/>
    </location>
</feature>
<dbReference type="InterPro" id="IPR017853">
    <property type="entry name" value="GH"/>
</dbReference>
<keyword evidence="17" id="KW-1185">Reference proteome</keyword>
<keyword evidence="5" id="KW-1003">Cell membrane</keyword>
<comment type="subcellular location">
    <subcellularLocation>
        <location evidence="2">Cell membrane</location>
        <topology evidence="2">Single-pass type II membrane protein</topology>
    </subcellularLocation>
</comment>
<dbReference type="STRING" id="703135.A0A2A9N8U2"/>
<keyword evidence="7" id="KW-0472">Membrane</keyword>
<dbReference type="AlphaFoldDB" id="A0A2A9N8U2"/>
<name>A0A2A9N8U2_9AGAR</name>
<dbReference type="EC" id="3.2.1.39" evidence="4"/>
<evidence type="ECO:0000256" key="4">
    <source>
        <dbReference type="ARBA" id="ARBA00012780"/>
    </source>
</evidence>
<feature type="chain" id="PRO_5012993141" description="glucan endo-1,3-beta-D-glucosidase" evidence="15">
    <location>
        <begin position="22"/>
        <end position="295"/>
    </location>
</feature>